<accession>A0A5N0EPJ0</accession>
<evidence type="ECO:0000313" key="1">
    <source>
        <dbReference type="EMBL" id="KAA8889955.1"/>
    </source>
</evidence>
<dbReference type="OrthoDB" id="4559079at2"/>
<keyword evidence="2" id="KW-1185">Reference proteome</keyword>
<dbReference type="RefSeq" id="WP_150399870.1">
    <property type="nucleotide sequence ID" value="NZ_VXLC01000001.1"/>
</dbReference>
<proteinExistence type="predicted"/>
<dbReference type="AlphaFoldDB" id="A0A5N0EPJ0"/>
<comment type="caution">
    <text evidence="1">The sequence shown here is derived from an EMBL/GenBank/DDBJ whole genome shotgun (WGS) entry which is preliminary data.</text>
</comment>
<protein>
    <submittedName>
        <fullName evidence="1">Uncharacterized protein</fullName>
    </submittedName>
</protein>
<reference evidence="1 2" key="1">
    <citation type="submission" date="2019-09" db="EMBL/GenBank/DDBJ databases">
        <authorList>
            <person name="Wang X."/>
        </authorList>
    </citation>
    <scope>NUCLEOTIDE SEQUENCE [LARGE SCALE GENOMIC DNA]</scope>
    <source>
        <strain evidence="1 2">CICC 11023</strain>
    </source>
</reference>
<gene>
    <name evidence="1" type="ORF">F3087_01120</name>
</gene>
<evidence type="ECO:0000313" key="2">
    <source>
        <dbReference type="Proteomes" id="UP000323876"/>
    </source>
</evidence>
<dbReference type="Proteomes" id="UP000323876">
    <property type="component" value="Unassembled WGS sequence"/>
</dbReference>
<sequence>MFDQLTVGSWVIVSEGCSVRRTPMQMDPLLTYVFDSGGNEFELALAPGILRRMVELSAEPPPEDDDPD</sequence>
<organism evidence="1 2">
    <name type="scientific">Nocardia colli</name>
    <dbReference type="NCBI Taxonomy" id="2545717"/>
    <lineage>
        <taxon>Bacteria</taxon>
        <taxon>Bacillati</taxon>
        <taxon>Actinomycetota</taxon>
        <taxon>Actinomycetes</taxon>
        <taxon>Mycobacteriales</taxon>
        <taxon>Nocardiaceae</taxon>
        <taxon>Nocardia</taxon>
    </lineage>
</organism>
<dbReference type="EMBL" id="VXLC01000001">
    <property type="protein sequence ID" value="KAA8889955.1"/>
    <property type="molecule type" value="Genomic_DNA"/>
</dbReference>
<name>A0A5N0EPJ0_9NOCA</name>